<dbReference type="GO" id="GO:0016226">
    <property type="term" value="P:iron-sulfur cluster assembly"/>
    <property type="evidence" value="ECO:0007669"/>
    <property type="project" value="InterPro"/>
</dbReference>
<dbReference type="GO" id="GO:0051536">
    <property type="term" value="F:iron-sulfur cluster binding"/>
    <property type="evidence" value="ECO:0007669"/>
    <property type="project" value="InterPro"/>
</dbReference>
<reference evidence="5" key="2">
    <citation type="submission" date="2021-04" db="EMBL/GenBank/DDBJ databases">
        <authorList>
            <person name="Podell S."/>
        </authorList>
    </citation>
    <scope>NUCLEOTIDE SEQUENCE</scope>
    <source>
        <strain evidence="5">Hildebrandi</strain>
    </source>
</reference>
<keyword evidence="3" id="KW-0732">Signal</keyword>
<dbReference type="GO" id="GO:0005198">
    <property type="term" value="F:structural molecule activity"/>
    <property type="evidence" value="ECO:0007669"/>
    <property type="project" value="UniProtKB-ARBA"/>
</dbReference>
<accession>A0A9K3L9K4</accession>
<evidence type="ECO:0000256" key="1">
    <source>
        <dbReference type="ARBA" id="ARBA00006420"/>
    </source>
</evidence>
<proteinExistence type="inferred from homology"/>
<dbReference type="AlphaFoldDB" id="A0A9K3L9K4"/>
<dbReference type="GO" id="GO:0009536">
    <property type="term" value="C:plastid"/>
    <property type="evidence" value="ECO:0007669"/>
    <property type="project" value="UniProtKB-ARBA"/>
</dbReference>
<keyword evidence="6" id="KW-1185">Reference proteome</keyword>
<dbReference type="InterPro" id="IPR001075">
    <property type="entry name" value="NIF_FeS_clus_asmbl_NifU_C"/>
</dbReference>
<evidence type="ECO:0000259" key="4">
    <source>
        <dbReference type="Pfam" id="PF01106"/>
    </source>
</evidence>
<dbReference type="PANTHER" id="PTHR11178">
    <property type="entry name" value="IRON-SULFUR CLUSTER SCAFFOLD PROTEIN NFU-RELATED"/>
    <property type="match status" value="1"/>
</dbReference>
<dbReference type="Proteomes" id="UP000693970">
    <property type="component" value="Unassembled WGS sequence"/>
</dbReference>
<organism evidence="5 6">
    <name type="scientific">Nitzschia inconspicua</name>
    <dbReference type="NCBI Taxonomy" id="303405"/>
    <lineage>
        <taxon>Eukaryota</taxon>
        <taxon>Sar</taxon>
        <taxon>Stramenopiles</taxon>
        <taxon>Ochrophyta</taxon>
        <taxon>Bacillariophyta</taxon>
        <taxon>Bacillariophyceae</taxon>
        <taxon>Bacillariophycidae</taxon>
        <taxon>Bacillariales</taxon>
        <taxon>Bacillariaceae</taxon>
        <taxon>Nitzschia</taxon>
    </lineage>
</organism>
<name>A0A9K3L9K4_9STRA</name>
<feature type="chain" id="PRO_5039894137" evidence="3">
    <location>
        <begin position="29"/>
        <end position="426"/>
    </location>
</feature>
<evidence type="ECO:0000256" key="2">
    <source>
        <dbReference type="SAM" id="MobiDB-lite"/>
    </source>
</evidence>
<comment type="caution">
    <text evidence="5">The sequence shown here is derived from an EMBL/GenBank/DDBJ whole genome shotgun (WGS) entry which is preliminary data.</text>
</comment>
<evidence type="ECO:0000256" key="3">
    <source>
        <dbReference type="SAM" id="SignalP"/>
    </source>
</evidence>
<feature type="region of interest" description="Disordered" evidence="2">
    <location>
        <begin position="58"/>
        <end position="88"/>
    </location>
</feature>
<dbReference type="Pfam" id="PF01106">
    <property type="entry name" value="NifU"/>
    <property type="match status" value="1"/>
</dbReference>
<feature type="signal peptide" evidence="3">
    <location>
        <begin position="1"/>
        <end position="28"/>
    </location>
</feature>
<dbReference type="GO" id="GO:0005506">
    <property type="term" value="F:iron ion binding"/>
    <property type="evidence" value="ECO:0007669"/>
    <property type="project" value="InterPro"/>
</dbReference>
<feature type="compositionally biased region" description="Low complexity" evidence="2">
    <location>
        <begin position="72"/>
        <end position="83"/>
    </location>
</feature>
<feature type="domain" description="NIF system FeS cluster assembly NifU C-terminal" evidence="4">
    <location>
        <begin position="279"/>
        <end position="343"/>
    </location>
</feature>
<dbReference type="PANTHER" id="PTHR11178:SF15">
    <property type="entry name" value="NIFU-LIKE PROTEIN 1, CHLOROPLASTIC"/>
    <property type="match status" value="1"/>
</dbReference>
<dbReference type="OrthoDB" id="565552at2759"/>
<dbReference type="FunFam" id="3.30.300.130:FF:000003">
    <property type="entry name" value="NifU-like protein 3, chloroplastic"/>
    <property type="match status" value="1"/>
</dbReference>
<sequence length="426" mass="46929">MDRIPTSCFLFLGQLFLVVLVCSVECEAFVVPTTIVSKQYYYVQYRLSHTTSQQQLLTASNDDNNGPIDDATTTTNSTTTTTTVPDAASPAPVLNGKRVLPIKVMMAGLKGQKEVAASYAIFGPEYKQTEWNACLHVGITRNLQETLQTHMDDTKDSNNNNIAFVRALSFIIPNEGAMESIAAEWRKEAIQAGGKTNFDPVLAAMEQDFDEDDDDDDEDDYFDMMAGAMSASRSDLASARGIVEPEPTQKEVVSSPFDQPAAYAITSDGQSLDFTKENVDKVLEEIRPYLISDGGNVSVERVDEEKRNVYLKLEGACGSCPSSTVTMQMGIERVLKENFTNLGQVLQVEDDKEDKPKELTYQAVEQEVNRIKPAIIAMGGLVDIVSVDPIGVVELKFRGANKVKTGLELALLDIDFVKHVKFVMDE</sequence>
<gene>
    <name evidence="5" type="ORF">IV203_014912</name>
</gene>
<evidence type="ECO:0000313" key="5">
    <source>
        <dbReference type="EMBL" id="KAG7358324.1"/>
    </source>
</evidence>
<evidence type="ECO:0000313" key="6">
    <source>
        <dbReference type="Proteomes" id="UP000693970"/>
    </source>
</evidence>
<dbReference type="EMBL" id="JAGRRH010000014">
    <property type="protein sequence ID" value="KAG7358324.1"/>
    <property type="molecule type" value="Genomic_DNA"/>
</dbReference>
<reference evidence="5" key="1">
    <citation type="journal article" date="2021" name="Sci. Rep.">
        <title>Diploid genomic architecture of Nitzschia inconspicua, an elite biomass production diatom.</title>
        <authorList>
            <person name="Oliver A."/>
            <person name="Podell S."/>
            <person name="Pinowska A."/>
            <person name="Traller J.C."/>
            <person name="Smith S.R."/>
            <person name="McClure R."/>
            <person name="Beliaev A."/>
            <person name="Bohutskyi P."/>
            <person name="Hill E.A."/>
            <person name="Rabines A."/>
            <person name="Zheng H."/>
            <person name="Allen L.Z."/>
            <person name="Kuo A."/>
            <person name="Grigoriev I.V."/>
            <person name="Allen A.E."/>
            <person name="Hazlebeck D."/>
            <person name="Allen E.E."/>
        </authorList>
    </citation>
    <scope>NUCLEOTIDE SEQUENCE</scope>
    <source>
        <strain evidence="5">Hildebrandi</strain>
    </source>
</reference>
<protein>
    <submittedName>
        <fullName evidence="5">Thioredoxin-like protein</fullName>
    </submittedName>
</protein>
<dbReference type="GO" id="GO:0005739">
    <property type="term" value="C:mitochondrion"/>
    <property type="evidence" value="ECO:0007669"/>
    <property type="project" value="TreeGrafter"/>
</dbReference>
<comment type="similarity">
    <text evidence="1">Belongs to the NifU family.</text>
</comment>